<comment type="caution">
    <text evidence="2">The sequence shown here is derived from an EMBL/GenBank/DDBJ whole genome shotgun (WGS) entry which is preliminary data.</text>
</comment>
<dbReference type="EMBL" id="QGTQ01000044">
    <property type="protein sequence ID" value="PWV90263.1"/>
    <property type="molecule type" value="Genomic_DNA"/>
</dbReference>
<evidence type="ECO:0000313" key="2">
    <source>
        <dbReference type="EMBL" id="PWV90263.1"/>
    </source>
</evidence>
<keyword evidence="3" id="KW-1185">Reference proteome</keyword>
<protein>
    <submittedName>
        <fullName evidence="2">Uncharacterized protein</fullName>
    </submittedName>
</protein>
<accession>A0A2V2YN41</accession>
<name>A0A2V2YN41_9BACL</name>
<dbReference type="Pfam" id="PF24175">
    <property type="entry name" value="SU10_adaptor"/>
    <property type="match status" value="1"/>
</dbReference>
<dbReference type="AlphaFoldDB" id="A0A2V2YN41"/>
<organism evidence="2 3">
    <name type="scientific">Paenibacillus cellulosilyticus</name>
    <dbReference type="NCBI Taxonomy" id="375489"/>
    <lineage>
        <taxon>Bacteria</taxon>
        <taxon>Bacillati</taxon>
        <taxon>Bacillota</taxon>
        <taxon>Bacilli</taxon>
        <taxon>Bacillales</taxon>
        <taxon>Paenibacillaceae</taxon>
        <taxon>Paenibacillus</taxon>
    </lineage>
</organism>
<dbReference type="Proteomes" id="UP000246635">
    <property type="component" value="Unassembled WGS sequence"/>
</dbReference>
<sequence length="231" mass="26072">MPTIQQLLNTIDTTYRNSYSIAQKVEWMDVTQCQIFQKVPKEAPPDTFPTQAGVAFYQLPSNCDRFGIKQVMIKRSVGSSGFSTLPYLSIESGEQIGSATQFYSLLEDQLFINPMPTETDEGKAIYLIYNKRPAALSASDLTVTPDLEEDFQELLVLGCLERIARARGEIDDKNNFATDYNALLADYERQYKLRQPEYYTPRDVLPRRRGQWSGGRGTRSSSVADLIPSGL</sequence>
<feature type="region of interest" description="Disordered" evidence="1">
    <location>
        <begin position="205"/>
        <end position="231"/>
    </location>
</feature>
<dbReference type="OrthoDB" id="2617976at2"/>
<evidence type="ECO:0000313" key="3">
    <source>
        <dbReference type="Proteomes" id="UP000246635"/>
    </source>
</evidence>
<dbReference type="RefSeq" id="WP_110047463.1">
    <property type="nucleotide sequence ID" value="NZ_CP054610.1"/>
</dbReference>
<evidence type="ECO:0000256" key="1">
    <source>
        <dbReference type="SAM" id="MobiDB-lite"/>
    </source>
</evidence>
<gene>
    <name evidence="2" type="ORF">DFQ01_14439</name>
</gene>
<dbReference type="InterPro" id="IPR056209">
    <property type="entry name" value="SU10_adaptor"/>
</dbReference>
<reference evidence="2 3" key="1">
    <citation type="submission" date="2018-05" db="EMBL/GenBank/DDBJ databases">
        <title>Genomic Encyclopedia of Type Strains, Phase III (KMG-III): the genomes of soil and plant-associated and newly described type strains.</title>
        <authorList>
            <person name="Whitman W."/>
        </authorList>
    </citation>
    <scope>NUCLEOTIDE SEQUENCE [LARGE SCALE GENOMIC DNA]</scope>
    <source>
        <strain evidence="2 3">CECT 5696</strain>
    </source>
</reference>
<proteinExistence type="predicted"/>